<dbReference type="OrthoDB" id="565040at2759"/>
<accession>A0A8J5XRJ2</accession>
<dbReference type="EMBL" id="JAGTXO010000001">
    <property type="protein sequence ID" value="KAG8470398.1"/>
    <property type="molecule type" value="Genomic_DNA"/>
</dbReference>
<dbReference type="Proteomes" id="UP000751190">
    <property type="component" value="Unassembled WGS sequence"/>
</dbReference>
<comment type="caution">
    <text evidence="1">The sequence shown here is derived from an EMBL/GenBank/DDBJ whole genome shotgun (WGS) entry which is preliminary data.</text>
</comment>
<name>A0A8J5XRJ2_DIALT</name>
<protein>
    <recommendedName>
        <fullName evidence="3">Gamma-glutamylcyclotransferase</fullName>
    </recommendedName>
</protein>
<dbReference type="Gene3D" id="3.10.490.10">
    <property type="entry name" value="Gamma-glutamyl cyclotransferase-like"/>
    <property type="match status" value="1"/>
</dbReference>
<gene>
    <name evidence="1" type="ORF">KFE25_008819</name>
</gene>
<keyword evidence="2" id="KW-1185">Reference proteome</keyword>
<evidence type="ECO:0008006" key="3">
    <source>
        <dbReference type="Google" id="ProtNLM"/>
    </source>
</evidence>
<dbReference type="PANTHER" id="PTHR35748:SF1">
    <property type="entry name" value="OS05G0358400 PROTEIN"/>
    <property type="match status" value="1"/>
</dbReference>
<proteinExistence type="predicted"/>
<dbReference type="PANTHER" id="PTHR35748">
    <property type="entry name" value="OS05G0358400 PROTEIN"/>
    <property type="match status" value="1"/>
</dbReference>
<dbReference type="AlphaFoldDB" id="A0A8J5XRJ2"/>
<reference evidence="1" key="1">
    <citation type="submission" date="2021-05" db="EMBL/GenBank/DDBJ databases">
        <title>The genome of the haptophyte Pavlova lutheri (Diacronema luteri, Pavlovales) - a model for lipid biosynthesis in eukaryotic algae.</title>
        <authorList>
            <person name="Hulatt C.J."/>
            <person name="Posewitz M.C."/>
        </authorList>
    </citation>
    <scope>NUCLEOTIDE SEQUENCE</scope>
    <source>
        <strain evidence="1">NIVA-4/92</strain>
    </source>
</reference>
<evidence type="ECO:0000313" key="1">
    <source>
        <dbReference type="EMBL" id="KAG8470398.1"/>
    </source>
</evidence>
<organism evidence="1 2">
    <name type="scientific">Diacronema lutheri</name>
    <name type="common">Unicellular marine alga</name>
    <name type="synonym">Monochrysis lutheri</name>
    <dbReference type="NCBI Taxonomy" id="2081491"/>
    <lineage>
        <taxon>Eukaryota</taxon>
        <taxon>Haptista</taxon>
        <taxon>Haptophyta</taxon>
        <taxon>Pavlovophyceae</taxon>
        <taxon>Pavlovales</taxon>
        <taxon>Pavlovaceae</taxon>
        <taxon>Diacronema</taxon>
    </lineage>
</organism>
<sequence length="246" mass="27046">MSILGSLMSESSVLMSMPTHNEAGVVSILGYGSLMSESSALMSMPTLQNFRYVRILGHRRVFAHTSPLFHENGIARYETREISSLSAEPSPGSSFCGVAFDILAQDWPAFVAREAEYVLSPSTFVSLDGGEEGSGMLCIRGSDDLIKQRGTWPRYEAMFDASGLEPRTCWDWDVDSGLKPCACYLRHCLLSSQRADVPAVVRESFLSDSFLVDRRTTLREYLRLPGVEARIMASVPPPGLGTRYGG</sequence>
<evidence type="ECO:0000313" key="2">
    <source>
        <dbReference type="Proteomes" id="UP000751190"/>
    </source>
</evidence>
<dbReference type="OMA" id="ALMCTRW"/>